<dbReference type="PANTHER" id="PTHR38340">
    <property type="entry name" value="S-LAYER PROTEIN"/>
    <property type="match status" value="1"/>
</dbReference>
<dbReference type="InterPro" id="IPR001343">
    <property type="entry name" value="Hemolysn_Ca-bd"/>
</dbReference>
<name>A0A1Q9AQH3_9HYPH</name>
<dbReference type="Proteomes" id="UP000186143">
    <property type="component" value="Unassembled WGS sequence"/>
</dbReference>
<comment type="caution">
    <text evidence="3">The sequence shown here is derived from an EMBL/GenBank/DDBJ whole genome shotgun (WGS) entry which is preliminary data.</text>
</comment>
<comment type="subcellular location">
    <subcellularLocation>
        <location evidence="1">Secreted</location>
    </subcellularLocation>
</comment>
<dbReference type="GO" id="GO:0005509">
    <property type="term" value="F:calcium ion binding"/>
    <property type="evidence" value="ECO:0007669"/>
    <property type="project" value="InterPro"/>
</dbReference>
<dbReference type="AlphaFoldDB" id="A0A1Q9AQH3"/>
<dbReference type="GO" id="GO:0005576">
    <property type="term" value="C:extracellular region"/>
    <property type="evidence" value="ECO:0007669"/>
    <property type="project" value="UniProtKB-SubCell"/>
</dbReference>
<dbReference type="Pfam" id="PF00353">
    <property type="entry name" value="HemolysinCabind"/>
    <property type="match status" value="6"/>
</dbReference>
<dbReference type="EMBL" id="MKIO01000013">
    <property type="protein sequence ID" value="OLP57629.1"/>
    <property type="molecule type" value="Genomic_DNA"/>
</dbReference>
<keyword evidence="2" id="KW-0964">Secreted</keyword>
<dbReference type="STRING" id="1672749.BJF92_21740"/>
<dbReference type="Gene3D" id="2.160.20.160">
    <property type="match status" value="1"/>
</dbReference>
<sequence length="345" mass="36064">MATIKGTNFADTIYQSDYNLAAVTIYAYGGNDTIKLDITDSDGGDNDVYAGAGNDTVVNNFEGGNIIDLGSGNDYYLADIKAFASKSFDKVYGGDGNDLFEINGQVSDYFGGNGNDTFLSVGYNNLFDGGNGNDTISYEIQDDYASQAGLGVTVDLNKGRAVITKDRVEILKNIENATGTDSADDLFGNSKANVLKGLGGADILKGFAGDDDLFGGAGDDDLFGGAGRDILVGGLGSDYLKGEQGADTFEFDSVADSAVGAKRDVILDFSAKQGDLIDLKSIDADVYSSGDQSFSFIGGKSFSGEAGELRFSKGILSGDVDGDGRADFEIAVKGVTKMYVDDFVL</sequence>
<evidence type="ECO:0000256" key="2">
    <source>
        <dbReference type="ARBA" id="ARBA00022525"/>
    </source>
</evidence>
<gene>
    <name evidence="3" type="ORF">BJF92_21740</name>
</gene>
<dbReference type="InterPro" id="IPR050557">
    <property type="entry name" value="RTX_toxin/Mannuronan_C5-epim"/>
</dbReference>
<evidence type="ECO:0000313" key="3">
    <source>
        <dbReference type="EMBL" id="OLP57629.1"/>
    </source>
</evidence>
<evidence type="ECO:0000313" key="4">
    <source>
        <dbReference type="Proteomes" id="UP000186143"/>
    </source>
</evidence>
<dbReference type="RefSeq" id="WP_075632826.1">
    <property type="nucleotide sequence ID" value="NZ_MKIO01000013.1"/>
</dbReference>
<dbReference type="SUPFAM" id="SSF51120">
    <property type="entry name" value="beta-Roll"/>
    <property type="match status" value="2"/>
</dbReference>
<accession>A0A1Q9AQH3</accession>
<dbReference type="InterPro" id="IPR018511">
    <property type="entry name" value="Hemolysin-typ_Ca-bd_CS"/>
</dbReference>
<proteinExistence type="predicted"/>
<dbReference type="PROSITE" id="PS00330">
    <property type="entry name" value="HEMOLYSIN_CALCIUM"/>
    <property type="match status" value="2"/>
</dbReference>
<organism evidence="3 4">
    <name type="scientific">Xaviernesmea rhizosphaerae</name>
    <dbReference type="NCBI Taxonomy" id="1672749"/>
    <lineage>
        <taxon>Bacteria</taxon>
        <taxon>Pseudomonadati</taxon>
        <taxon>Pseudomonadota</taxon>
        <taxon>Alphaproteobacteria</taxon>
        <taxon>Hyphomicrobiales</taxon>
        <taxon>Rhizobiaceae</taxon>
        <taxon>Rhizobium/Agrobacterium group</taxon>
        <taxon>Xaviernesmea</taxon>
    </lineage>
</organism>
<protein>
    <submittedName>
        <fullName evidence="3">Hemolysin</fullName>
    </submittedName>
</protein>
<reference evidence="3 4" key="1">
    <citation type="submission" date="2016-09" db="EMBL/GenBank/DDBJ databases">
        <title>Rhizobium sp. nov., a novel species isolated from the rice rhizosphere.</title>
        <authorList>
            <person name="Zhao J."/>
            <person name="Zhang X."/>
        </authorList>
    </citation>
    <scope>NUCLEOTIDE SEQUENCE [LARGE SCALE GENOMIC DNA]</scope>
    <source>
        <strain evidence="3 4">MH17</strain>
    </source>
</reference>
<dbReference type="PRINTS" id="PR00313">
    <property type="entry name" value="CABNDNGRPT"/>
</dbReference>
<dbReference type="OrthoDB" id="8338689at2"/>
<dbReference type="InterPro" id="IPR011049">
    <property type="entry name" value="Serralysin-like_metalloprot_C"/>
</dbReference>
<dbReference type="Gene3D" id="2.150.10.10">
    <property type="entry name" value="Serralysin-like metalloprotease, C-terminal"/>
    <property type="match status" value="1"/>
</dbReference>
<evidence type="ECO:0000256" key="1">
    <source>
        <dbReference type="ARBA" id="ARBA00004613"/>
    </source>
</evidence>
<dbReference type="PANTHER" id="PTHR38340:SF1">
    <property type="entry name" value="S-LAYER PROTEIN"/>
    <property type="match status" value="1"/>
</dbReference>